<feature type="chain" id="PRO_5039290804" evidence="2">
    <location>
        <begin position="29"/>
        <end position="463"/>
    </location>
</feature>
<dbReference type="PANTHER" id="PTHR43649">
    <property type="entry name" value="ARABINOSE-BINDING PROTEIN-RELATED"/>
    <property type="match status" value="1"/>
</dbReference>
<dbReference type="PROSITE" id="PS51257">
    <property type="entry name" value="PROKAR_LIPOPROTEIN"/>
    <property type="match status" value="1"/>
</dbReference>
<dbReference type="InterPro" id="IPR006059">
    <property type="entry name" value="SBP"/>
</dbReference>
<evidence type="ECO:0000256" key="1">
    <source>
        <dbReference type="SAM" id="MobiDB-lite"/>
    </source>
</evidence>
<reference evidence="3 4" key="1">
    <citation type="submission" date="2018-05" db="EMBL/GenBank/DDBJ databases">
        <title>Amnibacterium sp. M8JJ-5, whole genome shotgun sequence.</title>
        <authorList>
            <person name="Tuo L."/>
        </authorList>
    </citation>
    <scope>NUCLEOTIDE SEQUENCE [LARGE SCALE GENOMIC DNA]</scope>
    <source>
        <strain evidence="3 4">M8JJ-5</strain>
    </source>
</reference>
<proteinExistence type="predicted"/>
<keyword evidence="4" id="KW-1185">Reference proteome</keyword>
<gene>
    <name evidence="3" type="ORF">DDQ50_00310</name>
</gene>
<feature type="compositionally biased region" description="Low complexity" evidence="1">
    <location>
        <begin position="54"/>
        <end position="77"/>
    </location>
</feature>
<dbReference type="Gene3D" id="3.40.190.10">
    <property type="entry name" value="Periplasmic binding protein-like II"/>
    <property type="match status" value="1"/>
</dbReference>
<dbReference type="InterPro" id="IPR050490">
    <property type="entry name" value="Bact_solute-bd_prot1"/>
</dbReference>
<protein>
    <submittedName>
        <fullName evidence="3">ABC transporter substrate-binding protein</fullName>
    </submittedName>
</protein>
<evidence type="ECO:0000313" key="3">
    <source>
        <dbReference type="EMBL" id="PVZ95019.1"/>
    </source>
</evidence>
<comment type="caution">
    <text evidence="3">The sequence shown here is derived from an EMBL/GenBank/DDBJ whole genome shotgun (WGS) entry which is preliminary data.</text>
</comment>
<evidence type="ECO:0000313" key="4">
    <source>
        <dbReference type="Proteomes" id="UP000244893"/>
    </source>
</evidence>
<name>A0A2V1HVD6_9MICO</name>
<dbReference type="SUPFAM" id="SSF53850">
    <property type="entry name" value="Periplasmic binding protein-like II"/>
    <property type="match status" value="1"/>
</dbReference>
<organism evidence="3 4">
    <name type="scientific">Amnibacterium flavum</name>
    <dbReference type="NCBI Taxonomy" id="2173173"/>
    <lineage>
        <taxon>Bacteria</taxon>
        <taxon>Bacillati</taxon>
        <taxon>Actinomycetota</taxon>
        <taxon>Actinomycetes</taxon>
        <taxon>Micrococcales</taxon>
        <taxon>Microbacteriaceae</taxon>
        <taxon>Amnibacterium</taxon>
    </lineage>
</organism>
<feature type="signal peptide" evidence="2">
    <location>
        <begin position="1"/>
        <end position="28"/>
    </location>
</feature>
<dbReference type="OrthoDB" id="366726at2"/>
<dbReference type="Pfam" id="PF01547">
    <property type="entry name" value="SBP_bac_1"/>
    <property type="match status" value="1"/>
</dbReference>
<dbReference type="Proteomes" id="UP000244893">
    <property type="component" value="Unassembled WGS sequence"/>
</dbReference>
<accession>A0A2V1HVD6</accession>
<dbReference type="EMBL" id="QEOP01000001">
    <property type="protein sequence ID" value="PVZ95019.1"/>
    <property type="molecule type" value="Genomic_DNA"/>
</dbReference>
<sequence>MEQQQMRSNFRRVGVASAFVALASLTLAGCAGGGTSSSALDEAACDALLSSDPAPSASSVSAPTVTADTVSSVTTKPTKPDDSKKNITFIGGAYTDTTLDYWQNLAAAFAEENPGYTVDVQVIDWNNFDQQIATMIQTQQYPDVLNQNKYSGWASDGLLLDAGTLVSDEVNDDFIPAFKEAGTFEGTQYGLPFITSTRGLFYNKTAFEEAGIDAPPTTWKELVEDAKLLEEAGYIGYGLPLGTEESQAEWSIWMWGNGGDWESGPGEFTIDSEQNQDTLSVLNCLTNVYKVTQDNPGQTNRTDGVFRPFADGKVGMMAGASFAPSLFSGWDSDVDWGVTLPPVNGDVEPSTLGVQDYLMAFDNEGNSEAVSRFLNFFYEPDNYTEFLTSQGFLPATASASEALADDPNFGPFLDLLPSARFYPSTDPAFPGVQGAVQNQIGTGVAEGADIPGILSAINAAGTE</sequence>
<dbReference type="AlphaFoldDB" id="A0A2V1HVD6"/>
<feature type="region of interest" description="Disordered" evidence="1">
    <location>
        <begin position="54"/>
        <end position="82"/>
    </location>
</feature>
<dbReference type="PANTHER" id="PTHR43649:SF30">
    <property type="entry name" value="ABC TRANSPORTER SUBSTRATE-BINDING PROTEIN"/>
    <property type="match status" value="1"/>
</dbReference>
<evidence type="ECO:0000256" key="2">
    <source>
        <dbReference type="SAM" id="SignalP"/>
    </source>
</evidence>
<keyword evidence="2" id="KW-0732">Signal</keyword>